<accession>A0A1U2EXY8</accession>
<reference evidence="1 2" key="1">
    <citation type="submission" date="2016-11" db="EMBL/GenBank/DDBJ databases">
        <authorList>
            <consortium name="Pathogen Informatics"/>
        </authorList>
    </citation>
    <scope>NUCLEOTIDE SEQUENCE [LARGE SCALE GENOMIC DNA]</scope>
    <source>
        <strain evidence="1 2">911</strain>
    </source>
</reference>
<protein>
    <submittedName>
        <fullName evidence="1">Uncharacterized protein</fullName>
    </submittedName>
</protein>
<organism evidence="1 2">
    <name type="scientific">Mycobacteroides abscessus subsp. massiliense</name>
    <dbReference type="NCBI Taxonomy" id="1962118"/>
    <lineage>
        <taxon>Bacteria</taxon>
        <taxon>Bacillati</taxon>
        <taxon>Actinomycetota</taxon>
        <taxon>Actinomycetes</taxon>
        <taxon>Mycobacteriales</taxon>
        <taxon>Mycobacteriaceae</taxon>
        <taxon>Mycobacteroides</taxon>
        <taxon>Mycobacteroides abscessus</taxon>
    </lineage>
</organism>
<dbReference type="EMBL" id="FVGW01000016">
    <property type="protein sequence ID" value="SKM83590.1"/>
    <property type="molecule type" value="Genomic_DNA"/>
</dbReference>
<evidence type="ECO:0000313" key="1">
    <source>
        <dbReference type="EMBL" id="SKM83590.1"/>
    </source>
</evidence>
<dbReference type="RefSeq" id="WP_079626824.1">
    <property type="nucleotide sequence ID" value="NZ_FVGW01000016.1"/>
</dbReference>
<dbReference type="AlphaFoldDB" id="A0A1U2EXY8"/>
<proteinExistence type="predicted"/>
<evidence type="ECO:0000313" key="2">
    <source>
        <dbReference type="Proteomes" id="UP000190074"/>
    </source>
</evidence>
<gene>
    <name evidence="1" type="ORF">SAMEA2259716_05239</name>
</gene>
<dbReference type="Proteomes" id="UP000190074">
    <property type="component" value="Unassembled WGS sequence"/>
</dbReference>
<name>A0A1U2EXY8_9MYCO</name>
<sequence>MRTYTTEEIECARVLIAAADREFSDYSRTDLLLDNVGSLLSVEDARGLLVEVGLDLRPGPR</sequence>